<reference evidence="8" key="2">
    <citation type="submission" date="2020-09" db="EMBL/GenBank/DDBJ databases">
        <authorList>
            <person name="Sun Q."/>
            <person name="Ohkuma M."/>
        </authorList>
    </citation>
    <scope>NUCLEOTIDE SEQUENCE</scope>
    <source>
        <strain evidence="8">JCM 4477</strain>
    </source>
</reference>
<organism evidence="8 9">
    <name type="scientific">Streptomyces fumanus</name>
    <dbReference type="NCBI Taxonomy" id="67302"/>
    <lineage>
        <taxon>Bacteria</taxon>
        <taxon>Bacillati</taxon>
        <taxon>Actinomycetota</taxon>
        <taxon>Actinomycetes</taxon>
        <taxon>Kitasatosporales</taxon>
        <taxon>Streptomycetaceae</taxon>
        <taxon>Streptomyces</taxon>
    </lineage>
</organism>
<evidence type="ECO:0000256" key="4">
    <source>
        <dbReference type="ARBA" id="ARBA00022807"/>
    </source>
</evidence>
<dbReference type="PROSITE" id="PS51318">
    <property type="entry name" value="TAT"/>
    <property type="match status" value="1"/>
</dbReference>
<gene>
    <name evidence="8" type="ORF">GCM10018772_05590</name>
</gene>
<evidence type="ECO:0000256" key="1">
    <source>
        <dbReference type="ARBA" id="ARBA00007074"/>
    </source>
</evidence>
<dbReference type="GO" id="GO:0008234">
    <property type="term" value="F:cysteine-type peptidase activity"/>
    <property type="evidence" value="ECO:0007669"/>
    <property type="project" value="UniProtKB-KW"/>
</dbReference>
<dbReference type="Pfam" id="PF00877">
    <property type="entry name" value="NLPC_P60"/>
    <property type="match status" value="1"/>
</dbReference>
<dbReference type="RefSeq" id="WP_190202442.1">
    <property type="nucleotide sequence ID" value="NZ_BNBI01000001.1"/>
</dbReference>
<evidence type="ECO:0000313" key="9">
    <source>
        <dbReference type="Proteomes" id="UP000630718"/>
    </source>
</evidence>
<dbReference type="AlphaFoldDB" id="A0A919DVL3"/>
<evidence type="ECO:0000259" key="7">
    <source>
        <dbReference type="PROSITE" id="PS51935"/>
    </source>
</evidence>
<feature type="coiled-coil region" evidence="5">
    <location>
        <begin position="137"/>
        <end position="171"/>
    </location>
</feature>
<dbReference type="SUPFAM" id="SSF54001">
    <property type="entry name" value="Cysteine proteinases"/>
    <property type="match status" value="1"/>
</dbReference>
<keyword evidence="3 8" id="KW-0378">Hydrolase</keyword>
<comment type="caution">
    <text evidence="8">The sequence shown here is derived from an EMBL/GenBank/DDBJ whole genome shotgun (WGS) entry which is preliminary data.</text>
</comment>
<reference evidence="8" key="1">
    <citation type="journal article" date="2014" name="Int. J. Syst. Evol. Microbiol.">
        <title>Complete genome sequence of Corynebacterium casei LMG S-19264T (=DSM 44701T), isolated from a smear-ripened cheese.</title>
        <authorList>
            <consortium name="US DOE Joint Genome Institute (JGI-PGF)"/>
            <person name="Walter F."/>
            <person name="Albersmeier A."/>
            <person name="Kalinowski J."/>
            <person name="Ruckert C."/>
        </authorList>
    </citation>
    <scope>NUCLEOTIDE SEQUENCE</scope>
    <source>
        <strain evidence="8">JCM 4477</strain>
    </source>
</reference>
<dbReference type="PROSITE" id="PS51935">
    <property type="entry name" value="NLPC_P60"/>
    <property type="match status" value="1"/>
</dbReference>
<evidence type="ECO:0000256" key="5">
    <source>
        <dbReference type="SAM" id="Coils"/>
    </source>
</evidence>
<dbReference type="PANTHER" id="PTHR47359">
    <property type="entry name" value="PEPTIDOGLYCAN DL-ENDOPEPTIDASE CWLO"/>
    <property type="match status" value="1"/>
</dbReference>
<protein>
    <submittedName>
        <fullName evidence="8">Glycoside hydrolase</fullName>
    </submittedName>
</protein>
<dbReference type="Gene3D" id="3.90.1720.10">
    <property type="entry name" value="endopeptidase domain like (from Nostoc punctiforme)"/>
    <property type="match status" value="1"/>
</dbReference>
<feature type="signal peptide" evidence="6">
    <location>
        <begin position="1"/>
        <end position="26"/>
    </location>
</feature>
<dbReference type="InterPro" id="IPR051794">
    <property type="entry name" value="PG_Endopeptidase_C40"/>
</dbReference>
<dbReference type="EMBL" id="BNBI01000001">
    <property type="protein sequence ID" value="GHE85260.1"/>
    <property type="molecule type" value="Genomic_DNA"/>
</dbReference>
<evidence type="ECO:0000313" key="8">
    <source>
        <dbReference type="EMBL" id="GHE85260.1"/>
    </source>
</evidence>
<evidence type="ECO:0000256" key="3">
    <source>
        <dbReference type="ARBA" id="ARBA00022801"/>
    </source>
</evidence>
<dbReference type="InterPro" id="IPR006311">
    <property type="entry name" value="TAT_signal"/>
</dbReference>
<accession>A0A919DVL3</accession>
<keyword evidence="4" id="KW-0788">Thiol protease</keyword>
<dbReference type="PANTHER" id="PTHR47359:SF3">
    <property type="entry name" value="NLP_P60 DOMAIN-CONTAINING PROTEIN-RELATED"/>
    <property type="match status" value="1"/>
</dbReference>
<keyword evidence="5" id="KW-0175">Coiled coil</keyword>
<feature type="chain" id="PRO_5038423824" evidence="6">
    <location>
        <begin position="27"/>
        <end position="349"/>
    </location>
</feature>
<sequence>MTRTSRAPGRRTAVALTLLCALTATAQAPAARAVPAPRPATLEDVRRQLDDLYHQSEVATEKYNAADEKAKAQQKQVTLLNGKVKAAEEKEARLRELLGAAARAQYRGGGLPAEVQFAFASDPERALDDAAVVRQAQQGTRQKLAALEAARAELRTRTDEATAELAELKSTRRAMARHREKIKARIATARALESGLQAEELRRLAALERQQEAESQAEWVGTGILDQVGTQATEAGRAAIEYATEQLGKPYVWGAEGPDSFDCSGLTSQAWLHAGLVIPRTAEQQWAQLPHVPISQMRPGDLIIYYADASHVAIYIGDGKIIQAPRPGRWVYVSPAGSMEILGVVRPDA</sequence>
<keyword evidence="2" id="KW-0645">Protease</keyword>
<dbReference type="InterPro" id="IPR038765">
    <property type="entry name" value="Papain-like_cys_pep_sf"/>
</dbReference>
<dbReference type="GO" id="GO:0006508">
    <property type="term" value="P:proteolysis"/>
    <property type="evidence" value="ECO:0007669"/>
    <property type="project" value="UniProtKB-KW"/>
</dbReference>
<feature type="coiled-coil region" evidence="5">
    <location>
        <begin position="42"/>
        <end position="107"/>
    </location>
</feature>
<keyword evidence="9" id="KW-1185">Reference proteome</keyword>
<dbReference type="Proteomes" id="UP000630718">
    <property type="component" value="Unassembled WGS sequence"/>
</dbReference>
<name>A0A919DVL3_9ACTN</name>
<proteinExistence type="inferred from homology"/>
<keyword evidence="6" id="KW-0732">Signal</keyword>
<comment type="similarity">
    <text evidence="1">Belongs to the peptidase C40 family.</text>
</comment>
<dbReference type="InterPro" id="IPR000064">
    <property type="entry name" value="NLP_P60_dom"/>
</dbReference>
<evidence type="ECO:0000256" key="2">
    <source>
        <dbReference type="ARBA" id="ARBA00022670"/>
    </source>
</evidence>
<feature type="domain" description="NlpC/P60" evidence="7">
    <location>
        <begin position="233"/>
        <end position="349"/>
    </location>
</feature>
<evidence type="ECO:0000256" key="6">
    <source>
        <dbReference type="SAM" id="SignalP"/>
    </source>
</evidence>